<dbReference type="InterPro" id="IPR001478">
    <property type="entry name" value="PDZ"/>
</dbReference>
<dbReference type="Gene3D" id="2.30.42.10">
    <property type="match status" value="1"/>
</dbReference>
<dbReference type="GO" id="GO:0061061">
    <property type="term" value="P:muscle structure development"/>
    <property type="evidence" value="ECO:0007669"/>
    <property type="project" value="TreeGrafter"/>
</dbReference>
<dbReference type="GO" id="GO:0030018">
    <property type="term" value="C:Z disc"/>
    <property type="evidence" value="ECO:0007669"/>
    <property type="project" value="TreeGrafter"/>
</dbReference>
<feature type="region of interest" description="Disordered" evidence="4">
    <location>
        <begin position="153"/>
        <end position="173"/>
    </location>
</feature>
<dbReference type="GO" id="GO:0030036">
    <property type="term" value="P:actin cytoskeleton organization"/>
    <property type="evidence" value="ECO:0007669"/>
    <property type="project" value="TreeGrafter"/>
</dbReference>
<evidence type="ECO:0000256" key="4">
    <source>
        <dbReference type="SAM" id="MobiDB-lite"/>
    </source>
</evidence>
<evidence type="ECO:0000259" key="5">
    <source>
        <dbReference type="PROSITE" id="PS50106"/>
    </source>
</evidence>
<evidence type="ECO:0000313" key="7">
    <source>
        <dbReference type="WBParaSite" id="maker-uti_cns_0004702-snap-gene-0.3-mRNA-1"/>
    </source>
</evidence>
<dbReference type="WBParaSite" id="maker-uti_cns_0004702-snap-gene-0.3-mRNA-1">
    <property type="protein sequence ID" value="maker-uti_cns_0004702-snap-gene-0.3-mRNA-1"/>
    <property type="gene ID" value="maker-uti_cns_0004702-snap-gene-0.3"/>
</dbReference>
<feature type="compositionally biased region" description="Polar residues" evidence="4">
    <location>
        <begin position="42"/>
        <end position="53"/>
    </location>
</feature>
<evidence type="ECO:0000256" key="1">
    <source>
        <dbReference type="ARBA" id="ARBA00004496"/>
    </source>
</evidence>
<feature type="compositionally biased region" description="Basic and acidic residues" evidence="4">
    <location>
        <begin position="54"/>
        <end position="63"/>
    </location>
</feature>
<proteinExistence type="predicted"/>
<dbReference type="Pfam" id="PF00595">
    <property type="entry name" value="PDZ"/>
    <property type="match status" value="1"/>
</dbReference>
<dbReference type="AlphaFoldDB" id="A0A1I8H6K7"/>
<dbReference type="Proteomes" id="UP000095280">
    <property type="component" value="Unplaced"/>
</dbReference>
<reference evidence="7" key="1">
    <citation type="submission" date="2016-11" db="UniProtKB">
        <authorList>
            <consortium name="WormBaseParasite"/>
        </authorList>
    </citation>
    <scope>IDENTIFICATION</scope>
</reference>
<dbReference type="GO" id="GO:0031941">
    <property type="term" value="C:filamentous actin"/>
    <property type="evidence" value="ECO:0007669"/>
    <property type="project" value="TreeGrafter"/>
</dbReference>
<dbReference type="GO" id="GO:0051371">
    <property type="term" value="F:muscle alpha-actinin binding"/>
    <property type="evidence" value="ECO:0007669"/>
    <property type="project" value="TreeGrafter"/>
</dbReference>
<keyword evidence="6" id="KW-1185">Reference proteome</keyword>
<dbReference type="GO" id="GO:0001725">
    <property type="term" value="C:stress fiber"/>
    <property type="evidence" value="ECO:0007669"/>
    <property type="project" value="TreeGrafter"/>
</dbReference>
<feature type="domain" description="PDZ" evidence="5">
    <location>
        <begin position="70"/>
        <end position="151"/>
    </location>
</feature>
<dbReference type="SUPFAM" id="SSF50156">
    <property type="entry name" value="PDZ domain-like"/>
    <property type="match status" value="1"/>
</dbReference>
<name>A0A1I8H6K7_9PLAT</name>
<feature type="compositionally biased region" description="Basic residues" evidence="4">
    <location>
        <begin position="162"/>
        <end position="173"/>
    </location>
</feature>
<feature type="region of interest" description="Disordered" evidence="4">
    <location>
        <begin position="25"/>
        <end position="70"/>
    </location>
</feature>
<keyword evidence="2" id="KW-0963">Cytoplasm</keyword>
<organism evidence="6 7">
    <name type="scientific">Macrostomum lignano</name>
    <dbReference type="NCBI Taxonomy" id="282301"/>
    <lineage>
        <taxon>Eukaryota</taxon>
        <taxon>Metazoa</taxon>
        <taxon>Spiralia</taxon>
        <taxon>Lophotrochozoa</taxon>
        <taxon>Platyhelminthes</taxon>
        <taxon>Rhabditophora</taxon>
        <taxon>Macrostomorpha</taxon>
        <taxon>Macrostomida</taxon>
        <taxon>Macrostomidae</taxon>
        <taxon>Macrostomum</taxon>
    </lineage>
</organism>
<dbReference type="GO" id="GO:0005912">
    <property type="term" value="C:adherens junction"/>
    <property type="evidence" value="ECO:0007669"/>
    <property type="project" value="TreeGrafter"/>
</dbReference>
<keyword evidence="3" id="KW-0440">LIM domain</keyword>
<keyword evidence="3" id="KW-0862">Zinc</keyword>
<evidence type="ECO:0000256" key="2">
    <source>
        <dbReference type="ARBA" id="ARBA00022490"/>
    </source>
</evidence>
<keyword evidence="3" id="KW-0479">Metal-binding</keyword>
<dbReference type="InterPro" id="IPR050604">
    <property type="entry name" value="PDZ-LIM_domain"/>
</dbReference>
<dbReference type="PANTHER" id="PTHR24214:SF38">
    <property type="entry name" value="PDZ AND LIM DOMAIN PROTEIN ZASP-RELATED"/>
    <property type="match status" value="1"/>
</dbReference>
<dbReference type="PANTHER" id="PTHR24214">
    <property type="entry name" value="PDZ AND LIM DOMAIN PROTEIN ZASP"/>
    <property type="match status" value="1"/>
</dbReference>
<accession>A0A1I8H6K7</accession>
<dbReference type="GO" id="GO:0003779">
    <property type="term" value="F:actin binding"/>
    <property type="evidence" value="ECO:0007669"/>
    <property type="project" value="TreeGrafter"/>
</dbReference>
<dbReference type="SMART" id="SM00228">
    <property type="entry name" value="PDZ"/>
    <property type="match status" value="1"/>
</dbReference>
<sequence>PDLCQQSLPNFTDQGISTSLISLTAAHQQHQEHPEADPQAPVQVSLQRSANSDHQQHQEHPEADPQAPVQVSLQRSANQMWGFRLQGGADYRTQLTVMKVEPESAAFGKLHSGDAIQSVNGQKTRQLSHAQASSLIKESGNSLTLIVVKQPGAADSLQHIRPQGKPKFKAPKK</sequence>
<dbReference type="InterPro" id="IPR036034">
    <property type="entry name" value="PDZ_sf"/>
</dbReference>
<dbReference type="PROSITE" id="PS50106">
    <property type="entry name" value="PDZ"/>
    <property type="match status" value="1"/>
</dbReference>
<protein>
    <submittedName>
        <fullName evidence="7">PDZ domain-containing protein</fullName>
    </submittedName>
</protein>
<evidence type="ECO:0000256" key="3">
    <source>
        <dbReference type="ARBA" id="ARBA00023038"/>
    </source>
</evidence>
<comment type="subcellular location">
    <subcellularLocation>
        <location evidence="1">Cytoplasm</location>
    </subcellularLocation>
</comment>
<evidence type="ECO:0000313" key="6">
    <source>
        <dbReference type="Proteomes" id="UP000095280"/>
    </source>
</evidence>
<dbReference type="FunFam" id="2.30.42.10:FF:000055">
    <property type="entry name" value="PDZ and LIM domain protein 3"/>
    <property type="match status" value="1"/>
</dbReference>